<feature type="transmembrane region" description="Helical" evidence="1">
    <location>
        <begin position="105"/>
        <end position="124"/>
    </location>
</feature>
<feature type="transmembrane region" description="Helical" evidence="1">
    <location>
        <begin position="494"/>
        <end position="514"/>
    </location>
</feature>
<sequence>MLPPDLLQSALPLLFMLAAFFLPGIVTLLPLRPGWPAAVALGPAVTLLVLTTGSLLLDAIGVPWSLGPVAVFLLVPPIVVHVLARRVSFRAPLVPTPEPLRAAGLAAGLLVGGTLISAALMRGMGSLGRASHGWDPIFHVNALTWIQESGRATPWSFNPIFGDGPGTYYPAGWHDVVGLYPGDLVEAANASSIVIGGIIWPIGLMFLARIVLPRRPAVWATVPVLAASFVSFPASQLLRSGQWPNGLATALVPAALALVLLLLGGGGTRPGGLRDRILTLALALAVLAGCVAAHPSAAFGLGAAALPFLLARAVPALVSGLRRRRRTTLLAAAAVTAFGAVVVVGLMTSRLLVGVMNYPRATRAVLPDALALALFDLPRFPAVEPPTVGDVNLIVGILVLAGVVLTLVLREARPLAASWLVFVVLYVLAAGPENPLRFLTGVWYKDTQRLAPFIAMAGSILAAFALAVVVGGIVRLLSDAVQPRLRITPGGTRAVTAVLVVVLLAAVYVGSAGFRAEARASVAAHNYATNAMPGIGVLSRGEQDFIRRAGSLIPQDAVVIGDPFNGETFFYALTKRRVVYTQLGAPAPTAAQQLLRSNFNRLTADPAVCEAIADVGATHFYQDAPGSSHGSSGLESWPGFYGVDTQRGLAPVITEGGRGLYEITGCP</sequence>
<keyword evidence="1" id="KW-1133">Transmembrane helix</keyword>
<organism evidence="2 3">
    <name type="scientific">Arthrobacter echini</name>
    <dbReference type="NCBI Taxonomy" id="1529066"/>
    <lineage>
        <taxon>Bacteria</taxon>
        <taxon>Bacillati</taxon>
        <taxon>Actinomycetota</taxon>
        <taxon>Actinomycetes</taxon>
        <taxon>Micrococcales</taxon>
        <taxon>Micrococcaceae</taxon>
        <taxon>Arthrobacter</taxon>
    </lineage>
</organism>
<feature type="transmembrane region" description="Helical" evidence="1">
    <location>
        <begin position="452"/>
        <end position="474"/>
    </location>
</feature>
<dbReference type="RefSeq" id="WP_136453861.1">
    <property type="nucleotide sequence ID" value="NZ_SSWH01000005.1"/>
</dbReference>
<feature type="transmembrane region" description="Helical" evidence="1">
    <location>
        <begin position="217"/>
        <end position="234"/>
    </location>
</feature>
<reference evidence="2 3" key="1">
    <citation type="submission" date="2019-04" db="EMBL/GenBank/DDBJ databases">
        <authorList>
            <person name="Liu Q."/>
            <person name="Xin Y.-H."/>
        </authorList>
    </citation>
    <scope>NUCLEOTIDE SEQUENCE [LARGE SCALE GENOMIC DNA]</scope>
    <source>
        <strain evidence="2 3">AM23</strain>
    </source>
</reference>
<dbReference type="InterPro" id="IPR046671">
    <property type="entry name" value="DUF6541"/>
</dbReference>
<evidence type="ECO:0000313" key="2">
    <source>
        <dbReference type="EMBL" id="THJ66761.1"/>
    </source>
</evidence>
<evidence type="ECO:0000313" key="3">
    <source>
        <dbReference type="Proteomes" id="UP000305233"/>
    </source>
</evidence>
<feature type="transmembrane region" description="Helical" evidence="1">
    <location>
        <begin position="12"/>
        <end position="31"/>
    </location>
</feature>
<feature type="transmembrane region" description="Helical" evidence="1">
    <location>
        <begin position="391"/>
        <end position="409"/>
    </location>
</feature>
<dbReference type="EMBL" id="SSWH01000005">
    <property type="protein sequence ID" value="THJ66761.1"/>
    <property type="molecule type" value="Genomic_DNA"/>
</dbReference>
<feature type="transmembrane region" description="Helical" evidence="1">
    <location>
        <begin position="416"/>
        <end position="432"/>
    </location>
</feature>
<feature type="transmembrane region" description="Helical" evidence="1">
    <location>
        <begin position="300"/>
        <end position="318"/>
    </location>
</feature>
<feature type="transmembrane region" description="Helical" evidence="1">
    <location>
        <begin position="38"/>
        <end position="57"/>
    </location>
</feature>
<evidence type="ECO:0000256" key="1">
    <source>
        <dbReference type="SAM" id="Phobius"/>
    </source>
</evidence>
<dbReference type="AlphaFoldDB" id="A0A4S5E5H4"/>
<protein>
    <submittedName>
        <fullName evidence="2">Uncharacterized protein</fullName>
    </submittedName>
</protein>
<dbReference type="OrthoDB" id="3169698at2"/>
<keyword evidence="3" id="KW-1185">Reference proteome</keyword>
<feature type="transmembrane region" description="Helical" evidence="1">
    <location>
        <begin position="190"/>
        <end position="210"/>
    </location>
</feature>
<accession>A0A4S5E5H4</accession>
<dbReference type="Proteomes" id="UP000305233">
    <property type="component" value="Unassembled WGS sequence"/>
</dbReference>
<keyword evidence="1" id="KW-0472">Membrane</keyword>
<feature type="transmembrane region" description="Helical" evidence="1">
    <location>
        <begin position="246"/>
        <end position="265"/>
    </location>
</feature>
<comment type="caution">
    <text evidence="2">The sequence shown here is derived from an EMBL/GenBank/DDBJ whole genome shotgun (WGS) entry which is preliminary data.</text>
</comment>
<feature type="transmembrane region" description="Helical" evidence="1">
    <location>
        <begin position="330"/>
        <end position="353"/>
    </location>
</feature>
<gene>
    <name evidence="2" type="ORF">E8P82_07430</name>
</gene>
<feature type="transmembrane region" description="Helical" evidence="1">
    <location>
        <begin position="277"/>
        <end position="294"/>
    </location>
</feature>
<dbReference type="Pfam" id="PF20176">
    <property type="entry name" value="DUF6541"/>
    <property type="match status" value="1"/>
</dbReference>
<feature type="transmembrane region" description="Helical" evidence="1">
    <location>
        <begin position="63"/>
        <end position="84"/>
    </location>
</feature>
<keyword evidence="1" id="KW-0812">Transmembrane</keyword>
<proteinExistence type="predicted"/>
<name>A0A4S5E5H4_9MICC</name>